<evidence type="ECO:0000313" key="1">
    <source>
        <dbReference type="EMBL" id="OLF14006.1"/>
    </source>
</evidence>
<sequence length="109" mass="12080">MAGFMVNEQNVLEIGRAFEAEAGRMEQRLVRHEARMRTEAALGDPASRDFAPALNQLLVEGQDSYLNRARAYVAELLGVARQCRDAALAYGYTEDEIAQAMRGIGGYRV</sequence>
<proteinExistence type="predicted"/>
<evidence type="ECO:0000313" key="2">
    <source>
        <dbReference type="Proteomes" id="UP000185696"/>
    </source>
</evidence>
<dbReference type="OrthoDB" id="3697495at2"/>
<protein>
    <recommendedName>
        <fullName evidence="3">Excreted virulence factor EspC (Type VII ESX diderm)</fullName>
    </recommendedName>
</protein>
<keyword evidence="2" id="KW-1185">Reference proteome</keyword>
<accession>A0A7Z1B1B6</accession>
<dbReference type="EMBL" id="MSIF01000001">
    <property type="protein sequence ID" value="OLF14006.1"/>
    <property type="molecule type" value="Genomic_DNA"/>
</dbReference>
<reference evidence="1 2" key="1">
    <citation type="submission" date="2016-12" db="EMBL/GenBank/DDBJ databases">
        <title>The draft genome sequence of Actinophytocola xinjiangensis.</title>
        <authorList>
            <person name="Wang W."/>
            <person name="Yuan L."/>
        </authorList>
    </citation>
    <scope>NUCLEOTIDE SEQUENCE [LARGE SCALE GENOMIC DNA]</scope>
    <source>
        <strain evidence="1 2">CGMCC 4.4663</strain>
    </source>
</reference>
<dbReference type="RefSeq" id="WP_075130954.1">
    <property type="nucleotide sequence ID" value="NZ_MSIF01000001.1"/>
</dbReference>
<gene>
    <name evidence="1" type="ORF">BLA60_02170</name>
</gene>
<dbReference type="Proteomes" id="UP000185696">
    <property type="component" value="Unassembled WGS sequence"/>
</dbReference>
<name>A0A7Z1B1B6_9PSEU</name>
<comment type="caution">
    <text evidence="1">The sequence shown here is derived from an EMBL/GenBank/DDBJ whole genome shotgun (WGS) entry which is preliminary data.</text>
</comment>
<dbReference type="AlphaFoldDB" id="A0A7Z1B1B6"/>
<evidence type="ECO:0008006" key="3">
    <source>
        <dbReference type="Google" id="ProtNLM"/>
    </source>
</evidence>
<organism evidence="1 2">
    <name type="scientific">Actinophytocola xinjiangensis</name>
    <dbReference type="NCBI Taxonomy" id="485602"/>
    <lineage>
        <taxon>Bacteria</taxon>
        <taxon>Bacillati</taxon>
        <taxon>Actinomycetota</taxon>
        <taxon>Actinomycetes</taxon>
        <taxon>Pseudonocardiales</taxon>
        <taxon>Pseudonocardiaceae</taxon>
    </lineage>
</organism>